<feature type="compositionally biased region" description="Basic and acidic residues" evidence="2">
    <location>
        <begin position="62"/>
        <end position="86"/>
    </location>
</feature>
<reference evidence="3" key="1">
    <citation type="journal article" date="2023" name="Mol. Phylogenet. Evol.">
        <title>Genome-scale phylogeny and comparative genomics of the fungal order Sordariales.</title>
        <authorList>
            <person name="Hensen N."/>
            <person name="Bonometti L."/>
            <person name="Westerberg I."/>
            <person name="Brannstrom I.O."/>
            <person name="Guillou S."/>
            <person name="Cros-Aarteil S."/>
            <person name="Calhoun S."/>
            <person name="Haridas S."/>
            <person name="Kuo A."/>
            <person name="Mondo S."/>
            <person name="Pangilinan J."/>
            <person name="Riley R."/>
            <person name="LaButti K."/>
            <person name="Andreopoulos B."/>
            <person name="Lipzen A."/>
            <person name="Chen C."/>
            <person name="Yan M."/>
            <person name="Daum C."/>
            <person name="Ng V."/>
            <person name="Clum A."/>
            <person name="Steindorff A."/>
            <person name="Ohm R.A."/>
            <person name="Martin F."/>
            <person name="Silar P."/>
            <person name="Natvig D.O."/>
            <person name="Lalanne C."/>
            <person name="Gautier V."/>
            <person name="Ament-Velasquez S.L."/>
            <person name="Kruys A."/>
            <person name="Hutchinson M.I."/>
            <person name="Powell A.J."/>
            <person name="Barry K."/>
            <person name="Miller A.N."/>
            <person name="Grigoriev I.V."/>
            <person name="Debuchy R."/>
            <person name="Gladieux P."/>
            <person name="Hiltunen Thoren M."/>
            <person name="Johannesson H."/>
        </authorList>
    </citation>
    <scope>NUCLEOTIDE SEQUENCE</scope>
    <source>
        <strain evidence="3">CBS 118394</strain>
    </source>
</reference>
<feature type="region of interest" description="Disordered" evidence="2">
    <location>
        <begin position="170"/>
        <end position="193"/>
    </location>
</feature>
<evidence type="ECO:0000256" key="1">
    <source>
        <dbReference type="SAM" id="Coils"/>
    </source>
</evidence>
<feature type="compositionally biased region" description="Polar residues" evidence="2">
    <location>
        <begin position="797"/>
        <end position="807"/>
    </location>
</feature>
<protein>
    <submittedName>
        <fullName evidence="3">Uncharacterized protein</fullName>
    </submittedName>
</protein>
<gene>
    <name evidence="3" type="ORF">B0H66DRAFT_322227</name>
</gene>
<feature type="region of interest" description="Disordered" evidence="2">
    <location>
        <begin position="600"/>
        <end position="665"/>
    </location>
</feature>
<feature type="compositionally biased region" description="Basic and acidic residues" evidence="2">
    <location>
        <begin position="495"/>
        <end position="511"/>
    </location>
</feature>
<evidence type="ECO:0000313" key="3">
    <source>
        <dbReference type="EMBL" id="KAK3314788.1"/>
    </source>
</evidence>
<feature type="region of interest" description="Disordered" evidence="2">
    <location>
        <begin position="1"/>
        <end position="116"/>
    </location>
</feature>
<feature type="compositionally biased region" description="Basic and acidic residues" evidence="2">
    <location>
        <begin position="926"/>
        <end position="936"/>
    </location>
</feature>
<proteinExistence type="predicted"/>
<dbReference type="Proteomes" id="UP001283341">
    <property type="component" value="Unassembled WGS sequence"/>
</dbReference>
<feature type="region of interest" description="Disordered" evidence="2">
    <location>
        <begin position="794"/>
        <end position="829"/>
    </location>
</feature>
<dbReference type="AlphaFoldDB" id="A0AAE0HXL9"/>
<feature type="coiled-coil region" evidence="1">
    <location>
        <begin position="466"/>
        <end position="493"/>
    </location>
</feature>
<sequence length="936" mass="101689">MKQTYSIGELLSLRNTNPTSGSILPGNSDVAEIVRNHQSCSSEGKPMAPKRKQGSSDSSDEIVFKGNKDRRATREAAREAARETPAPREALTVEPAPELAPEPIRDRAREPAQNPAGEMQWKYHGRSDSDTVTADPLQAPPGVSAQKHEGFQRFYKAVVSPTHVRVTAGGRIVPNTRGPPSPTSRRTRDNSAMDGQVLREQPVQSNPSFGQVGMNQPVALWPHFVHGFPGGLQQIPAPLSVIPLQFGPHLAPGYPFQQQVVPQPMVPQPPLLQPTVPQPIVQQPPTVRPGSAQPTTDNATKETNTAKSGDVQSENGSSTDKQEQVKITSPENFDRTKPFYFNGQLLYPVAAGFPGTMGTSMMPIQMVGLPHGASPNTVPHLGGSVMQMSSNGTGQIIGGPYPQGSHGLPGIQMMPNRINIGFQPPTAPPASSIKISEVTKKQIATLRSSLKYCEDQLQYNRHQIDETSMRETMKKLETDIQRFEANLRTQLEQECKVGDTQSDPRHSHRPQEPLPPTESTGFLPSDQEVDDNLSIQVNLSDTSLSTETQDQKSNWQAAWEMAADDNGRLSLSAMSHSPSSLDPLADNRISRLPVQAALAPPFLPRGTADDSSEQSPEARDAAKKQFWAAPPIQPPQTRPTKPQGSSDGHMGVPYLLGALPNGVNPRTAREQDYVYSRALTEEECRARYLYWGKAPQSVMQGLPKFDGKHFYHPSPVKVDTGGSNQRLAVPRAPASRHPVNFDFRGTKSDGDPFRPMTPIQQYESAKPVNASEDGYASGRHVRTESMETEIYIPAVENNGSSAETTMSKHPGMSSEGDDNSLSSISTNEKRSEKGALWQLKLKKSSTSSALSSTTAQGYLPQYSGSAAASLSPSMTKNLVSPIREISPSKASCVVDHSEGGALLAPTAEKHGENRPPNASSSLGMSRRRDMHEHFKL</sequence>
<keyword evidence="4" id="KW-1185">Reference proteome</keyword>
<dbReference type="EMBL" id="JAUEDM010000006">
    <property type="protein sequence ID" value="KAK3314788.1"/>
    <property type="molecule type" value="Genomic_DNA"/>
</dbReference>
<keyword evidence="1" id="KW-0175">Coiled coil</keyword>
<feature type="compositionally biased region" description="Polar residues" evidence="2">
    <location>
        <begin position="13"/>
        <end position="22"/>
    </location>
</feature>
<feature type="compositionally biased region" description="Low complexity" evidence="2">
    <location>
        <begin position="273"/>
        <end position="289"/>
    </location>
</feature>
<evidence type="ECO:0000313" key="4">
    <source>
        <dbReference type="Proteomes" id="UP001283341"/>
    </source>
</evidence>
<name>A0AAE0HXL9_9PEZI</name>
<feature type="region of interest" description="Disordered" evidence="2">
    <location>
        <begin position="261"/>
        <end position="330"/>
    </location>
</feature>
<reference evidence="3" key="2">
    <citation type="submission" date="2023-06" db="EMBL/GenBank/DDBJ databases">
        <authorList>
            <consortium name="Lawrence Berkeley National Laboratory"/>
            <person name="Haridas S."/>
            <person name="Hensen N."/>
            <person name="Bonometti L."/>
            <person name="Westerberg I."/>
            <person name="Brannstrom I.O."/>
            <person name="Guillou S."/>
            <person name="Cros-Aarteil S."/>
            <person name="Calhoun S."/>
            <person name="Kuo A."/>
            <person name="Mondo S."/>
            <person name="Pangilinan J."/>
            <person name="Riley R."/>
            <person name="Labutti K."/>
            <person name="Andreopoulos B."/>
            <person name="Lipzen A."/>
            <person name="Chen C."/>
            <person name="Yanf M."/>
            <person name="Daum C."/>
            <person name="Ng V."/>
            <person name="Clum A."/>
            <person name="Steindorff A."/>
            <person name="Ohm R."/>
            <person name="Martin F."/>
            <person name="Silar P."/>
            <person name="Natvig D."/>
            <person name="Lalanne C."/>
            <person name="Gautier V."/>
            <person name="Ament-Velasquez S.L."/>
            <person name="Kruys A."/>
            <person name="Hutchinson M.I."/>
            <person name="Powell A.J."/>
            <person name="Barry K."/>
            <person name="Miller A.N."/>
            <person name="Grigoriev I.V."/>
            <person name="Debuchy R."/>
            <person name="Gladieux P."/>
            <person name="Thoren M.H."/>
            <person name="Johannesson H."/>
        </authorList>
    </citation>
    <scope>NUCLEOTIDE SEQUENCE</scope>
    <source>
        <strain evidence="3">CBS 118394</strain>
    </source>
</reference>
<feature type="region of interest" description="Disordered" evidence="2">
    <location>
        <begin position="901"/>
        <end position="936"/>
    </location>
</feature>
<organism evidence="3 4">
    <name type="scientific">Apodospora peruviana</name>
    <dbReference type="NCBI Taxonomy" id="516989"/>
    <lineage>
        <taxon>Eukaryota</taxon>
        <taxon>Fungi</taxon>
        <taxon>Dikarya</taxon>
        <taxon>Ascomycota</taxon>
        <taxon>Pezizomycotina</taxon>
        <taxon>Sordariomycetes</taxon>
        <taxon>Sordariomycetidae</taxon>
        <taxon>Sordariales</taxon>
        <taxon>Lasiosphaeriaceae</taxon>
        <taxon>Apodospora</taxon>
    </lineage>
</organism>
<feature type="region of interest" description="Disordered" evidence="2">
    <location>
        <begin position="495"/>
        <end position="527"/>
    </location>
</feature>
<feature type="region of interest" description="Disordered" evidence="2">
    <location>
        <begin position="728"/>
        <end position="753"/>
    </location>
</feature>
<evidence type="ECO:0000256" key="2">
    <source>
        <dbReference type="SAM" id="MobiDB-lite"/>
    </source>
</evidence>
<accession>A0AAE0HXL9</accession>
<feature type="compositionally biased region" description="Polar residues" evidence="2">
    <location>
        <begin position="292"/>
        <end position="330"/>
    </location>
</feature>
<comment type="caution">
    <text evidence="3">The sequence shown here is derived from an EMBL/GenBank/DDBJ whole genome shotgun (WGS) entry which is preliminary data.</text>
</comment>